<reference evidence="2" key="1">
    <citation type="submission" date="2015-04" db="UniProtKB">
        <authorList>
            <consortium name="EnsemblPlants"/>
        </authorList>
    </citation>
    <scope>IDENTIFICATION</scope>
</reference>
<protein>
    <recommendedName>
        <fullName evidence="1">F-box domain-containing protein</fullName>
    </recommendedName>
</protein>
<dbReference type="AlphaFoldDB" id="A0A0E0M588"/>
<evidence type="ECO:0000259" key="1">
    <source>
        <dbReference type="PROSITE" id="PS50181"/>
    </source>
</evidence>
<evidence type="ECO:0000313" key="3">
    <source>
        <dbReference type="Proteomes" id="UP000026962"/>
    </source>
</evidence>
<sequence>MLMQLKMLTEAMYEGYHIFDTYGPLELIKEAGEVSDSYALDFHYVRRFHLYDGTIVRREVKSSLENLETVLDNLKEFVSLLNGCERMFRNPYSSYLYIDNFMFGRQVERQQIMSILMLDDHRKIPAVLPIIGGCRVGKKTLVWSVCSDERIRSHFSTILHLSGDDIKKFDERRVMPIKTLITVEFISDISDFEWLNFYSLVASSGNGSKVIIISRLEKVARFGTVNSIELRNFSHEEYSYLFKVLAFGSSNPLDHPRLAIIGKEIARTLQGSLVAINIYAHVLRNNFSVPFWIRVLNLYKGMMESNLSLYGEHPKSLLQKDGTIIDITAFCPSFATNSFRITLLTGEKFKYDNKRELPVMGFGDIIAGSVTMPMKFQLVWESRPSRAETAVLRLCAHGDHVVFYGYLTGDANRTTRHWACIDALLFVPVLSGGLDATAHALANDAAGAGIWKKLAGGLGRRLFVDMCRKNSKLLPRRLTSLPADLQEDILRRLAVEDITAMYFTCTGGHRSSKSNDVVYRRRR</sequence>
<reference evidence="2" key="2">
    <citation type="submission" date="2018-05" db="EMBL/GenBank/DDBJ databases">
        <title>OpunRS2 (Oryza punctata Reference Sequence Version 2).</title>
        <authorList>
            <person name="Zhang J."/>
            <person name="Kudrna D."/>
            <person name="Lee S."/>
            <person name="Talag J."/>
            <person name="Welchert J."/>
            <person name="Wing R.A."/>
        </authorList>
    </citation>
    <scope>NUCLEOTIDE SEQUENCE [LARGE SCALE GENOMIC DNA]</scope>
</reference>
<feature type="domain" description="F-box" evidence="1">
    <location>
        <begin position="475"/>
        <end position="522"/>
    </location>
</feature>
<dbReference type="PANTHER" id="PTHR33377">
    <property type="entry name" value="OS10G0134700 PROTEIN-RELATED"/>
    <property type="match status" value="1"/>
</dbReference>
<dbReference type="eggNOG" id="ENOG502R4ZU">
    <property type="taxonomic scope" value="Eukaryota"/>
</dbReference>
<evidence type="ECO:0000313" key="2">
    <source>
        <dbReference type="EnsemblPlants" id="OPUNC10G01220.1"/>
    </source>
</evidence>
<organism evidence="2">
    <name type="scientific">Oryza punctata</name>
    <name type="common">Red rice</name>
    <dbReference type="NCBI Taxonomy" id="4537"/>
    <lineage>
        <taxon>Eukaryota</taxon>
        <taxon>Viridiplantae</taxon>
        <taxon>Streptophyta</taxon>
        <taxon>Embryophyta</taxon>
        <taxon>Tracheophyta</taxon>
        <taxon>Spermatophyta</taxon>
        <taxon>Magnoliopsida</taxon>
        <taxon>Liliopsida</taxon>
        <taxon>Poales</taxon>
        <taxon>Poaceae</taxon>
        <taxon>BOP clade</taxon>
        <taxon>Oryzoideae</taxon>
        <taxon>Oryzeae</taxon>
        <taxon>Oryzinae</taxon>
        <taxon>Oryza</taxon>
    </lineage>
</organism>
<dbReference type="HOGENOM" id="CLU_001090_0_0_1"/>
<dbReference type="InterPro" id="IPR001810">
    <property type="entry name" value="F-box_dom"/>
</dbReference>
<dbReference type="PROSITE" id="PS50181">
    <property type="entry name" value="FBOX"/>
    <property type="match status" value="1"/>
</dbReference>
<dbReference type="EnsemblPlants" id="OPUNC10G01220.1">
    <property type="protein sequence ID" value="OPUNC10G01220.1"/>
    <property type="gene ID" value="OPUNC10G01220"/>
</dbReference>
<dbReference type="OMA" id="YTVICAN"/>
<proteinExistence type="predicted"/>
<dbReference type="STRING" id="4537.A0A0E0M588"/>
<dbReference type="Gramene" id="OPUNC10G01220.1">
    <property type="protein sequence ID" value="OPUNC10G01220.1"/>
    <property type="gene ID" value="OPUNC10G01220"/>
</dbReference>
<name>A0A0E0M588_ORYPU</name>
<dbReference type="SUPFAM" id="SSF52540">
    <property type="entry name" value="P-loop containing nucleoside triphosphate hydrolases"/>
    <property type="match status" value="1"/>
</dbReference>
<dbReference type="InterPro" id="IPR027417">
    <property type="entry name" value="P-loop_NTPase"/>
</dbReference>
<keyword evidence="3" id="KW-1185">Reference proteome</keyword>
<accession>A0A0E0M588</accession>
<dbReference type="Proteomes" id="UP000026962">
    <property type="component" value="Chromosome 10"/>
</dbReference>
<dbReference type="PANTHER" id="PTHR33377:SF62">
    <property type="entry name" value="OS10G0133166 PROTEIN"/>
    <property type="match status" value="1"/>
</dbReference>